<keyword evidence="3 4" id="KW-0949">S-adenosyl-L-methionine</keyword>
<dbReference type="PANTHER" id="PTHR11061">
    <property type="entry name" value="RNA M5U METHYLTRANSFERASE"/>
    <property type="match status" value="1"/>
</dbReference>
<evidence type="ECO:0000256" key="4">
    <source>
        <dbReference type="PROSITE-ProRule" id="PRU01024"/>
    </source>
</evidence>
<accession>A0A5J5KUN5</accession>
<dbReference type="CDD" id="cd02440">
    <property type="entry name" value="AdoMet_MTases"/>
    <property type="match status" value="1"/>
</dbReference>
<dbReference type="InterPro" id="IPR010280">
    <property type="entry name" value="U5_MeTrfase_fam"/>
</dbReference>
<reference evidence="6 7" key="1">
    <citation type="submission" date="2019-05" db="EMBL/GenBank/DDBJ databases">
        <title>Kocuria coralli sp. nov., a novel actinobacterium isolated from coral reef seawater.</title>
        <authorList>
            <person name="Li J."/>
        </authorList>
    </citation>
    <scope>NUCLEOTIDE SEQUENCE [LARGE SCALE GENOMIC DNA]</scope>
    <source>
        <strain evidence="6 7">SCSIO 13007</strain>
    </source>
</reference>
<feature type="active site" description="Nucleophile" evidence="4">
    <location>
        <position position="352"/>
    </location>
</feature>
<dbReference type="RefSeq" id="WP_158035098.1">
    <property type="nucleotide sequence ID" value="NZ_ML708638.1"/>
</dbReference>
<evidence type="ECO:0000256" key="3">
    <source>
        <dbReference type="ARBA" id="ARBA00022691"/>
    </source>
</evidence>
<dbReference type="GO" id="GO:0070475">
    <property type="term" value="P:rRNA base methylation"/>
    <property type="evidence" value="ECO:0007669"/>
    <property type="project" value="TreeGrafter"/>
</dbReference>
<name>A0A5J5KUN5_9MICC</name>
<dbReference type="InterPro" id="IPR029063">
    <property type="entry name" value="SAM-dependent_MTases_sf"/>
</dbReference>
<evidence type="ECO:0000313" key="6">
    <source>
        <dbReference type="EMBL" id="KAA9392930.1"/>
    </source>
</evidence>
<sequence length="393" mass="43090">MQCDYHDRGLCRSCTLIDQPYALQLAQKTAGVRELLAGRGADTRELEWLEPVPSAEAGFRNKAKMVVAGSAGRPTLGILDPRGRGIDLRHCPLYPISVARALESVARFTGELRLLPYDVPKGRGELKHILLTVSPDDELMLRFVLRSDRQLPRIRENLGRLQDELPGLRVVSANFQPEHKAVLEGSDEVMLTEQDSLLMRVNDIPLRLRTRSFFQTNTRVAAALYRRAAVWADRISPSRVLDLYCGVGGFALHLSAPDRRVLGVEVSRGAVAAARQAAADLGLAGRGPGSARFEVGDATAWDAPLGGAPDGGDRPVEAADLVVVNPPRRGLGAELSARLERSEARDLIYSSCNARSLARDLAAMPSWRAVEGQVLDMFPHTGHYEVAMRLERR</sequence>
<keyword evidence="2 4" id="KW-0808">Transferase</keyword>
<dbReference type="Pfam" id="PF05958">
    <property type="entry name" value="tRNA_U5-meth_tr"/>
    <property type="match status" value="2"/>
</dbReference>
<dbReference type="InterPro" id="IPR030391">
    <property type="entry name" value="MeTrfase_TrmA_CS"/>
</dbReference>
<dbReference type="SUPFAM" id="SSF53335">
    <property type="entry name" value="S-adenosyl-L-methionine-dependent methyltransferases"/>
    <property type="match status" value="1"/>
</dbReference>
<dbReference type="Gene3D" id="3.40.50.150">
    <property type="entry name" value="Vaccinia Virus protein VP39"/>
    <property type="match status" value="1"/>
</dbReference>
<dbReference type="EMBL" id="SZWF01000039">
    <property type="protein sequence ID" value="KAA9392930.1"/>
    <property type="molecule type" value="Genomic_DNA"/>
</dbReference>
<comment type="caution">
    <text evidence="6">The sequence shown here is derived from an EMBL/GenBank/DDBJ whole genome shotgun (WGS) entry which is preliminary data.</text>
</comment>
<dbReference type="PROSITE" id="PS51687">
    <property type="entry name" value="SAM_MT_RNA_M5U"/>
    <property type="match status" value="1"/>
</dbReference>
<keyword evidence="7" id="KW-1185">Reference proteome</keyword>
<feature type="binding site" evidence="4">
    <location>
        <position position="244"/>
    </location>
    <ligand>
        <name>S-adenosyl-L-methionine</name>
        <dbReference type="ChEBI" id="CHEBI:59789"/>
    </ligand>
</feature>
<dbReference type="Proteomes" id="UP000325957">
    <property type="component" value="Unassembled WGS sequence"/>
</dbReference>
<dbReference type="OrthoDB" id="9804590at2"/>
<dbReference type="InterPro" id="IPR030390">
    <property type="entry name" value="MeTrfase_TrmA_AS"/>
</dbReference>
<dbReference type="PANTHER" id="PTHR11061:SF30">
    <property type="entry name" value="TRNA (URACIL(54)-C(5))-METHYLTRANSFERASE"/>
    <property type="match status" value="1"/>
</dbReference>
<comment type="similarity">
    <text evidence="4">Belongs to the class I-like SAM-binding methyltransferase superfamily. RNA M5U methyltransferase family.</text>
</comment>
<feature type="active site" evidence="5">
    <location>
        <position position="352"/>
    </location>
</feature>
<keyword evidence="1 4" id="KW-0489">Methyltransferase</keyword>
<protein>
    <submittedName>
        <fullName evidence="6">Methyltransferase domain-containing protein</fullName>
    </submittedName>
</protein>
<evidence type="ECO:0000256" key="1">
    <source>
        <dbReference type="ARBA" id="ARBA00022603"/>
    </source>
</evidence>
<dbReference type="Gene3D" id="2.40.50.1070">
    <property type="match status" value="1"/>
</dbReference>
<gene>
    <name evidence="6" type="ORF">FCK90_14915</name>
</gene>
<evidence type="ECO:0000313" key="7">
    <source>
        <dbReference type="Proteomes" id="UP000325957"/>
    </source>
</evidence>
<dbReference type="AlphaFoldDB" id="A0A5J5KUN5"/>
<proteinExistence type="inferred from homology"/>
<dbReference type="PROSITE" id="PS01230">
    <property type="entry name" value="TRMA_1"/>
    <property type="match status" value="1"/>
</dbReference>
<feature type="binding site" evidence="4">
    <location>
        <position position="215"/>
    </location>
    <ligand>
        <name>S-adenosyl-L-methionine</name>
        <dbReference type="ChEBI" id="CHEBI:59789"/>
    </ligand>
</feature>
<evidence type="ECO:0000256" key="5">
    <source>
        <dbReference type="PROSITE-ProRule" id="PRU10015"/>
    </source>
</evidence>
<dbReference type="GO" id="GO:0070041">
    <property type="term" value="F:rRNA (uridine-C5-)-methyltransferase activity"/>
    <property type="evidence" value="ECO:0007669"/>
    <property type="project" value="TreeGrafter"/>
</dbReference>
<organism evidence="6 7">
    <name type="scientific">Kocuria coralli</name>
    <dbReference type="NCBI Taxonomy" id="1461025"/>
    <lineage>
        <taxon>Bacteria</taxon>
        <taxon>Bacillati</taxon>
        <taxon>Actinomycetota</taxon>
        <taxon>Actinomycetes</taxon>
        <taxon>Micrococcales</taxon>
        <taxon>Micrococcaceae</taxon>
        <taxon>Kocuria</taxon>
    </lineage>
</organism>
<feature type="binding site" evidence="4">
    <location>
        <position position="265"/>
    </location>
    <ligand>
        <name>S-adenosyl-L-methionine</name>
        <dbReference type="ChEBI" id="CHEBI:59789"/>
    </ligand>
</feature>
<evidence type="ECO:0000256" key="2">
    <source>
        <dbReference type="ARBA" id="ARBA00022679"/>
    </source>
</evidence>
<feature type="binding site" evidence="4">
    <location>
        <position position="325"/>
    </location>
    <ligand>
        <name>S-adenosyl-L-methionine</name>
        <dbReference type="ChEBI" id="CHEBI:59789"/>
    </ligand>
</feature>
<dbReference type="PROSITE" id="PS01231">
    <property type="entry name" value="TRMA_2"/>
    <property type="match status" value="1"/>
</dbReference>